<dbReference type="Proteomes" id="UP001305414">
    <property type="component" value="Unassembled WGS sequence"/>
</dbReference>
<organism evidence="3 4">
    <name type="scientific">Xylaria bambusicola</name>
    <dbReference type="NCBI Taxonomy" id="326684"/>
    <lineage>
        <taxon>Eukaryota</taxon>
        <taxon>Fungi</taxon>
        <taxon>Dikarya</taxon>
        <taxon>Ascomycota</taxon>
        <taxon>Pezizomycotina</taxon>
        <taxon>Sordariomycetes</taxon>
        <taxon>Xylariomycetidae</taxon>
        <taxon>Xylariales</taxon>
        <taxon>Xylariaceae</taxon>
        <taxon>Xylaria</taxon>
    </lineage>
</organism>
<protein>
    <recommendedName>
        <fullName evidence="2">PiggyBac transposable element-derived protein domain-containing protein</fullName>
    </recommendedName>
</protein>
<feature type="region of interest" description="Disordered" evidence="1">
    <location>
        <begin position="1"/>
        <end position="32"/>
    </location>
</feature>
<feature type="domain" description="PiggyBac transposable element-derived protein" evidence="2">
    <location>
        <begin position="49"/>
        <end position="220"/>
    </location>
</feature>
<evidence type="ECO:0000313" key="3">
    <source>
        <dbReference type="EMBL" id="KAK5630184.1"/>
    </source>
</evidence>
<dbReference type="Pfam" id="PF13843">
    <property type="entry name" value="DDE_Tnp_1_7"/>
    <property type="match status" value="1"/>
</dbReference>
<dbReference type="EMBL" id="JAWHQM010000015">
    <property type="protein sequence ID" value="KAK5630184.1"/>
    <property type="molecule type" value="Genomic_DNA"/>
</dbReference>
<gene>
    <name evidence="3" type="ORF">RRF57_005899</name>
</gene>
<reference evidence="3 4" key="1">
    <citation type="submission" date="2023-10" db="EMBL/GenBank/DDBJ databases">
        <title>Draft genome sequence of Xylaria bambusicola isolate GMP-LS, the root and basal stem rot pathogen of sugarcane in Indonesia.</title>
        <authorList>
            <person name="Selvaraj P."/>
            <person name="Muralishankar V."/>
            <person name="Muruganantham S."/>
            <person name="Sp S."/>
            <person name="Haryani S."/>
            <person name="Lau K.J.X."/>
            <person name="Naqvi N.I."/>
        </authorList>
    </citation>
    <scope>NUCLEOTIDE SEQUENCE [LARGE SCALE GENOMIC DNA]</scope>
    <source>
        <strain evidence="3">GMP-LS</strain>
    </source>
</reference>
<name>A0AAN7UYN3_9PEZI</name>
<evidence type="ECO:0000259" key="2">
    <source>
        <dbReference type="Pfam" id="PF13843"/>
    </source>
</evidence>
<comment type="caution">
    <text evidence="3">The sequence shown here is derived from an EMBL/GenBank/DDBJ whole genome shotgun (WGS) entry which is preliminary data.</text>
</comment>
<dbReference type="PANTHER" id="PTHR46599:SF3">
    <property type="entry name" value="PIGGYBAC TRANSPOSABLE ELEMENT-DERIVED PROTEIN 4"/>
    <property type="match status" value="1"/>
</dbReference>
<dbReference type="PANTHER" id="PTHR46599">
    <property type="entry name" value="PIGGYBAC TRANSPOSABLE ELEMENT-DERIVED PROTEIN 4"/>
    <property type="match status" value="1"/>
</dbReference>
<sequence length="221" mass="25328">MPKDPAKPEVDGGTLEPDLPPSTQSADPLTFQPIDLPERDFQVNNLPETPVDLFEAFFPPSLIAKWLDYIENDRFKALEAFENDKNDPKKPLSHSTSQPEIYCFLASLIYIGLHKENDLEGYWSLQSDLRPKHTLSLYISRNRFLDLYRHFTFWDLNNEDKGLPRLFSKVSKVSESIKSTSKRFIVIPLRITIDESIIGFTGRSKITTLVKNKPTPLGFKA</sequence>
<keyword evidence="4" id="KW-1185">Reference proteome</keyword>
<evidence type="ECO:0000256" key="1">
    <source>
        <dbReference type="SAM" id="MobiDB-lite"/>
    </source>
</evidence>
<dbReference type="InterPro" id="IPR029526">
    <property type="entry name" value="PGBD"/>
</dbReference>
<evidence type="ECO:0000313" key="4">
    <source>
        <dbReference type="Proteomes" id="UP001305414"/>
    </source>
</evidence>
<accession>A0AAN7UYN3</accession>
<dbReference type="AlphaFoldDB" id="A0AAN7UYN3"/>
<feature type="compositionally biased region" description="Basic and acidic residues" evidence="1">
    <location>
        <begin position="1"/>
        <end position="10"/>
    </location>
</feature>
<proteinExistence type="predicted"/>